<dbReference type="Pfam" id="PF01557">
    <property type="entry name" value="FAA_hydrolase"/>
    <property type="match status" value="1"/>
</dbReference>
<dbReference type="GO" id="GO:0046872">
    <property type="term" value="F:metal ion binding"/>
    <property type="evidence" value="ECO:0007669"/>
    <property type="project" value="UniProtKB-KW"/>
</dbReference>
<dbReference type="GO" id="GO:0018773">
    <property type="term" value="F:acetylpyruvate hydrolase activity"/>
    <property type="evidence" value="ECO:0007669"/>
    <property type="project" value="TreeGrafter"/>
</dbReference>
<evidence type="ECO:0000259" key="2">
    <source>
        <dbReference type="Pfam" id="PF01557"/>
    </source>
</evidence>
<dbReference type="AlphaFoldDB" id="A0A9D1HCI7"/>
<dbReference type="Gene3D" id="3.90.850.10">
    <property type="entry name" value="Fumarylacetoacetase-like, C-terminal domain"/>
    <property type="match status" value="1"/>
</dbReference>
<proteinExistence type="predicted"/>
<reference evidence="3" key="2">
    <citation type="journal article" date="2021" name="PeerJ">
        <title>Extensive microbial diversity within the chicken gut microbiome revealed by metagenomics and culture.</title>
        <authorList>
            <person name="Gilroy R."/>
            <person name="Ravi A."/>
            <person name="Getino M."/>
            <person name="Pursley I."/>
            <person name="Horton D.L."/>
            <person name="Alikhan N.F."/>
            <person name="Baker D."/>
            <person name="Gharbi K."/>
            <person name="Hall N."/>
            <person name="Watson M."/>
            <person name="Adriaenssens E.M."/>
            <person name="Foster-Nyarko E."/>
            <person name="Jarju S."/>
            <person name="Secka A."/>
            <person name="Antonio M."/>
            <person name="Oren A."/>
            <person name="Chaudhuri R.R."/>
            <person name="La Ragione R."/>
            <person name="Hildebrand F."/>
            <person name="Pallen M.J."/>
        </authorList>
    </citation>
    <scope>NUCLEOTIDE SEQUENCE</scope>
    <source>
        <strain evidence="3">1383</strain>
    </source>
</reference>
<protein>
    <submittedName>
        <fullName evidence="3">Fumarylacetoacetate hydrolase family protein</fullName>
    </submittedName>
</protein>
<organism evidence="3 4">
    <name type="scientific">Candidatus Merdimorpha stercoravium</name>
    <dbReference type="NCBI Taxonomy" id="2840863"/>
    <lineage>
        <taxon>Bacteria</taxon>
        <taxon>Pseudomonadati</taxon>
        <taxon>Bacteroidota</taxon>
        <taxon>Flavobacteriia</taxon>
        <taxon>Flavobacteriales</taxon>
        <taxon>Candidatus Merdimorpha</taxon>
    </lineage>
</organism>
<reference evidence="3" key="1">
    <citation type="submission" date="2020-10" db="EMBL/GenBank/DDBJ databases">
        <authorList>
            <person name="Gilroy R."/>
        </authorList>
    </citation>
    <scope>NUCLEOTIDE SEQUENCE</scope>
    <source>
        <strain evidence="3">1383</strain>
    </source>
</reference>
<gene>
    <name evidence="3" type="ORF">IAC44_06570</name>
</gene>
<comment type="caution">
    <text evidence="3">The sequence shown here is derived from an EMBL/GenBank/DDBJ whole genome shotgun (WGS) entry which is preliminary data.</text>
</comment>
<feature type="domain" description="Fumarylacetoacetase-like C-terminal" evidence="2">
    <location>
        <begin position="2"/>
        <end position="180"/>
    </location>
</feature>
<evidence type="ECO:0000313" key="4">
    <source>
        <dbReference type="Proteomes" id="UP000824161"/>
    </source>
</evidence>
<name>A0A9D1HCI7_9FLAO</name>
<dbReference type="PANTHER" id="PTHR11820:SF7">
    <property type="entry name" value="ACYLPYRUVASE FAHD1, MITOCHONDRIAL"/>
    <property type="match status" value="1"/>
</dbReference>
<accession>A0A9D1HCI7</accession>
<keyword evidence="3" id="KW-0378">Hydrolase</keyword>
<dbReference type="SUPFAM" id="SSF56529">
    <property type="entry name" value="FAH"/>
    <property type="match status" value="1"/>
</dbReference>
<dbReference type="InterPro" id="IPR036663">
    <property type="entry name" value="Fumarylacetoacetase_C_sf"/>
</dbReference>
<evidence type="ECO:0000256" key="1">
    <source>
        <dbReference type="ARBA" id="ARBA00022723"/>
    </source>
</evidence>
<dbReference type="PANTHER" id="PTHR11820">
    <property type="entry name" value="ACYLPYRUVASE"/>
    <property type="match status" value="1"/>
</dbReference>
<sequence>MKIICLGQNYPHGEAAAPQQPVIFLKPDSCILHGGNPFFLPEFSQRITLEAELAVRICRLGKYIDPRFAHKYYDAFTLGIDFTAQDLYDRLAAEGQPVDIAKGFDGAAAIGRWIDKGAFEDPGRICFGLSDGEKDVMRGETGQMHFSIDQTIGIVSRYYTLKTGDILLTGAPAAALTVKGGERFSGWIDREEVLHLKIK</sequence>
<evidence type="ECO:0000313" key="3">
    <source>
        <dbReference type="EMBL" id="HIT98482.1"/>
    </source>
</evidence>
<keyword evidence="1" id="KW-0479">Metal-binding</keyword>
<dbReference type="InterPro" id="IPR011234">
    <property type="entry name" value="Fumarylacetoacetase-like_C"/>
</dbReference>
<dbReference type="EMBL" id="DVLY01000166">
    <property type="protein sequence ID" value="HIT98482.1"/>
    <property type="molecule type" value="Genomic_DNA"/>
</dbReference>
<dbReference type="Proteomes" id="UP000824161">
    <property type="component" value="Unassembled WGS sequence"/>
</dbReference>